<feature type="domain" description="Putative Flp pilus-assembly TadG-like N-terminal" evidence="2">
    <location>
        <begin position="24"/>
        <end position="68"/>
    </location>
</feature>
<dbReference type="AlphaFoldDB" id="A0AAW8D5E7"/>
<dbReference type="Proteomes" id="UP001242045">
    <property type="component" value="Unassembled WGS sequence"/>
</dbReference>
<protein>
    <recommendedName>
        <fullName evidence="2">Putative Flp pilus-assembly TadG-like N-terminal domain-containing protein</fullName>
    </recommendedName>
</protein>
<accession>A0AAW8D5E7</accession>
<evidence type="ECO:0000259" key="2">
    <source>
        <dbReference type="Pfam" id="PF13400"/>
    </source>
</evidence>
<feature type="transmembrane region" description="Helical" evidence="1">
    <location>
        <begin position="27"/>
        <end position="48"/>
    </location>
</feature>
<evidence type="ECO:0000313" key="4">
    <source>
        <dbReference type="Proteomes" id="UP001242045"/>
    </source>
</evidence>
<keyword evidence="1" id="KW-0472">Membrane</keyword>
<keyword evidence="1" id="KW-1133">Transmembrane helix</keyword>
<sequence length="636" mass="68586">MPPAAASLPLATAGASARRRRQSGQAIVYLVAMLPIIFLSVLVVYNTATAAREKMKLQNTADAATYSANVLTARTLNYLAYTNRAMAANEASVATLASVQTSMAMLITSAANIQEGLVVAEAMKGIRNLERSRIPIVGPIFFLQYLGNLFKAQRLQRTADRIAGFVEPSAKPLQIGADILRAFNQGISASQAVMLLGTTAQLPQLVKDVVNSNDPDASVPATETAIFVIKFVADVGTYLKTYHQSGSLGFDDEEFNEVLRFAHAAQATRDDWTKNRRFLPNVLGWVASGMSGALQGMVSSSPNSPPGFSDITGDMMGGLLEWKGGTELVATEGIVGDETGRIRWQSADSIEIKLPIGVLYTDLIGGWDDIVRGRFGLGAGAAAAGGPNYMKSWEGQRLTLRSYAREGRTYGGLNGEVGDTAYMERESFERAARDRNGELLLAPMAVLVFNAKLHYSPRTDIGIVTKSWAMPRFTEIKEHPPMVANESDNWLKENGFSGANPLKWGKNTDKGPAFTLVVQKGGDKVRTGEVAGFGNSAADGKAGLRDNFQGREIKALSTSQVYFRRPQDRWARRDNAVADPSTVGKYNVGFAGGYIEHRSLFSPYWHVHNVEPSLWARAIAMGGAAVGGSADEDNGN</sequence>
<keyword evidence="1" id="KW-0812">Transmembrane</keyword>
<proteinExistence type="predicted"/>
<organism evidence="3 4">
    <name type="scientific">Variovorax boronicumulans</name>
    <dbReference type="NCBI Taxonomy" id="436515"/>
    <lineage>
        <taxon>Bacteria</taxon>
        <taxon>Pseudomonadati</taxon>
        <taxon>Pseudomonadota</taxon>
        <taxon>Betaproteobacteria</taxon>
        <taxon>Burkholderiales</taxon>
        <taxon>Comamonadaceae</taxon>
        <taxon>Variovorax</taxon>
    </lineage>
</organism>
<comment type="caution">
    <text evidence="3">The sequence shown here is derived from an EMBL/GenBank/DDBJ whole genome shotgun (WGS) entry which is preliminary data.</text>
</comment>
<reference evidence="3" key="1">
    <citation type="submission" date="2023-07" db="EMBL/GenBank/DDBJ databases">
        <title>Sorghum-associated microbial communities from plants grown in Nebraska, USA.</title>
        <authorList>
            <person name="Schachtman D."/>
        </authorList>
    </citation>
    <scope>NUCLEOTIDE SEQUENCE</scope>
    <source>
        <strain evidence="3">DS3754</strain>
    </source>
</reference>
<dbReference type="RefSeq" id="WP_307686861.1">
    <property type="nucleotide sequence ID" value="NZ_JAUSRD010000019.1"/>
</dbReference>
<dbReference type="InterPro" id="IPR028087">
    <property type="entry name" value="Tad_N"/>
</dbReference>
<name>A0AAW8D5E7_9BURK</name>
<dbReference type="Pfam" id="PF13400">
    <property type="entry name" value="Tad"/>
    <property type="match status" value="1"/>
</dbReference>
<dbReference type="EMBL" id="JAUSRD010000019">
    <property type="protein sequence ID" value="MDP9896586.1"/>
    <property type="molecule type" value="Genomic_DNA"/>
</dbReference>
<evidence type="ECO:0000313" key="3">
    <source>
        <dbReference type="EMBL" id="MDP9896586.1"/>
    </source>
</evidence>
<gene>
    <name evidence="3" type="ORF">J2W31_005722</name>
</gene>
<evidence type="ECO:0000256" key="1">
    <source>
        <dbReference type="SAM" id="Phobius"/>
    </source>
</evidence>